<dbReference type="InterPro" id="IPR036322">
    <property type="entry name" value="WD40_repeat_dom_sf"/>
</dbReference>
<dbReference type="SUPFAM" id="SSF50978">
    <property type="entry name" value="WD40 repeat-like"/>
    <property type="match status" value="1"/>
</dbReference>
<dbReference type="InterPro" id="IPR036047">
    <property type="entry name" value="F-box-like_dom_sf"/>
</dbReference>
<feature type="domain" description="F-box" evidence="1">
    <location>
        <begin position="1"/>
        <end position="37"/>
    </location>
</feature>
<dbReference type="GeneID" id="71998598"/>
<dbReference type="Gene3D" id="2.130.10.10">
    <property type="entry name" value="YVTN repeat-like/Quinoprotein amine dehydrogenase"/>
    <property type="match status" value="1"/>
</dbReference>
<reference evidence="2 3" key="1">
    <citation type="journal article" date="2021" name="Environ. Microbiol.">
        <title>Gene family expansions and transcriptome signatures uncover fungal adaptations to wood decay.</title>
        <authorList>
            <person name="Hage H."/>
            <person name="Miyauchi S."/>
            <person name="Viragh M."/>
            <person name="Drula E."/>
            <person name="Min B."/>
            <person name="Chaduli D."/>
            <person name="Navarro D."/>
            <person name="Favel A."/>
            <person name="Norest M."/>
            <person name="Lesage-Meessen L."/>
            <person name="Balint B."/>
            <person name="Merenyi Z."/>
            <person name="de Eugenio L."/>
            <person name="Morin E."/>
            <person name="Martinez A.T."/>
            <person name="Baldrian P."/>
            <person name="Stursova M."/>
            <person name="Martinez M.J."/>
            <person name="Novotny C."/>
            <person name="Magnuson J.K."/>
            <person name="Spatafora J.W."/>
            <person name="Maurice S."/>
            <person name="Pangilinan J."/>
            <person name="Andreopoulos W."/>
            <person name="LaButti K."/>
            <person name="Hundley H."/>
            <person name="Na H."/>
            <person name="Kuo A."/>
            <person name="Barry K."/>
            <person name="Lipzen A."/>
            <person name="Henrissat B."/>
            <person name="Riley R."/>
            <person name="Ahrendt S."/>
            <person name="Nagy L.G."/>
            <person name="Grigoriev I.V."/>
            <person name="Martin F."/>
            <person name="Rosso M.N."/>
        </authorList>
    </citation>
    <scope>NUCLEOTIDE SEQUENCE [LARGE SCALE GENOMIC DNA]</scope>
    <source>
        <strain evidence="2 3">CIRM-BRFM 1785</strain>
    </source>
</reference>
<dbReference type="Pfam" id="PF00646">
    <property type="entry name" value="F-box"/>
    <property type="match status" value="1"/>
</dbReference>
<dbReference type="PROSITE" id="PS50181">
    <property type="entry name" value="FBOX"/>
    <property type="match status" value="1"/>
</dbReference>
<dbReference type="EMBL" id="JADCUA010000003">
    <property type="protein sequence ID" value="KAH9841426.1"/>
    <property type="molecule type" value="Genomic_DNA"/>
</dbReference>
<proteinExistence type="predicted"/>
<protein>
    <recommendedName>
        <fullName evidence="1">F-box domain-containing protein</fullName>
    </recommendedName>
</protein>
<name>A0ABQ8KSJ7_9APHY</name>
<gene>
    <name evidence="2" type="ORF">C8Q71DRAFT_328957</name>
</gene>
<comment type="caution">
    <text evidence="2">The sequence shown here is derived from an EMBL/GenBank/DDBJ whole genome shotgun (WGS) entry which is preliminary data.</text>
</comment>
<dbReference type="SUPFAM" id="SSF81383">
    <property type="entry name" value="F-box domain"/>
    <property type="match status" value="1"/>
</dbReference>
<evidence type="ECO:0000259" key="1">
    <source>
        <dbReference type="PROSITE" id="PS50181"/>
    </source>
</evidence>
<dbReference type="InterPro" id="IPR001810">
    <property type="entry name" value="F-box_dom"/>
</dbReference>
<keyword evidence="3" id="KW-1185">Reference proteome</keyword>
<evidence type="ECO:0000313" key="3">
    <source>
        <dbReference type="Proteomes" id="UP000814176"/>
    </source>
</evidence>
<dbReference type="CDD" id="cd09917">
    <property type="entry name" value="F-box_SF"/>
    <property type="match status" value="1"/>
</dbReference>
<dbReference type="RefSeq" id="XP_047782725.1">
    <property type="nucleotide sequence ID" value="XM_047917866.1"/>
</dbReference>
<dbReference type="InterPro" id="IPR015943">
    <property type="entry name" value="WD40/YVTN_repeat-like_dom_sf"/>
</dbReference>
<organism evidence="2 3">
    <name type="scientific">Rhodofomes roseus</name>
    <dbReference type="NCBI Taxonomy" id="34475"/>
    <lineage>
        <taxon>Eukaryota</taxon>
        <taxon>Fungi</taxon>
        <taxon>Dikarya</taxon>
        <taxon>Basidiomycota</taxon>
        <taxon>Agaricomycotina</taxon>
        <taxon>Agaricomycetes</taxon>
        <taxon>Polyporales</taxon>
        <taxon>Rhodofomes</taxon>
    </lineage>
</organism>
<accession>A0ABQ8KSJ7</accession>
<dbReference type="Proteomes" id="UP000814176">
    <property type="component" value="Unassembled WGS sequence"/>
</dbReference>
<evidence type="ECO:0000313" key="2">
    <source>
        <dbReference type="EMBL" id="KAH9841426.1"/>
    </source>
</evidence>
<sequence length="500" mass="54346">MHVKRLPSDVIIVIMQYLSARDLAALSETCTYAHSLVSVCNRQSTGVDFTCTSQVSEFGWSLLARQTSPSSCSLSKSLMTWPPNAQVRYHTITDRNWAKHQFVARPVARKWMGKLQPALAINRSRLLVGAGNTIYSYAFAVAKPGEAPGVVFEGAYTTSHRLQAHRDITSMASVEDGGRDETLYVGFADGALERVTLPLSEPRKHDQNVHIDPLHREGNYFHGDDIVESVSSAGNYVLSLSSSGTAVFMNLSSAEPVPQFLELDSRGWSTYLSARSSTPYAVFGTSSMNPLSVHDIHAAGLSPNPSAILASGASDERPKPSAVYGIAGAPPSSPWGHSDQIIVSGWYDGPVRVHDLRSSKRAYSTDPCCPAPLLPVLSVFDPWLFEPNYSVSCGGGASSYIAAGTARHSVVALWDVRNPSAGWSVHAPGNDSSPVYSVILEGSRLFGATQSRPFVLDFGPDVREDTYPVLKFSNARDEEGLKKRDRTGIGFYVTRYDHSR</sequence>